<organism evidence="1 2">
    <name type="scientific">Eumeta variegata</name>
    <name type="common">Bagworm moth</name>
    <name type="synonym">Eumeta japonica</name>
    <dbReference type="NCBI Taxonomy" id="151549"/>
    <lineage>
        <taxon>Eukaryota</taxon>
        <taxon>Metazoa</taxon>
        <taxon>Ecdysozoa</taxon>
        <taxon>Arthropoda</taxon>
        <taxon>Hexapoda</taxon>
        <taxon>Insecta</taxon>
        <taxon>Pterygota</taxon>
        <taxon>Neoptera</taxon>
        <taxon>Endopterygota</taxon>
        <taxon>Lepidoptera</taxon>
        <taxon>Glossata</taxon>
        <taxon>Ditrysia</taxon>
        <taxon>Tineoidea</taxon>
        <taxon>Psychidae</taxon>
        <taxon>Oiketicinae</taxon>
        <taxon>Eumeta</taxon>
    </lineage>
</organism>
<dbReference type="Proteomes" id="UP000299102">
    <property type="component" value="Unassembled WGS sequence"/>
</dbReference>
<dbReference type="EMBL" id="BGZK01000719">
    <property type="protein sequence ID" value="GBP57545.1"/>
    <property type="molecule type" value="Genomic_DNA"/>
</dbReference>
<gene>
    <name evidence="1" type="ORF">EVAR_40073_1</name>
</gene>
<protein>
    <submittedName>
        <fullName evidence="1">Uncharacterized protein</fullName>
    </submittedName>
</protein>
<evidence type="ECO:0000313" key="2">
    <source>
        <dbReference type="Proteomes" id="UP000299102"/>
    </source>
</evidence>
<evidence type="ECO:0000313" key="1">
    <source>
        <dbReference type="EMBL" id="GBP57545.1"/>
    </source>
</evidence>
<reference evidence="1 2" key="1">
    <citation type="journal article" date="2019" name="Commun. Biol.">
        <title>The bagworm genome reveals a unique fibroin gene that provides high tensile strength.</title>
        <authorList>
            <person name="Kono N."/>
            <person name="Nakamura H."/>
            <person name="Ohtoshi R."/>
            <person name="Tomita M."/>
            <person name="Numata K."/>
            <person name="Arakawa K."/>
        </authorList>
    </citation>
    <scope>NUCLEOTIDE SEQUENCE [LARGE SCALE GENOMIC DNA]</scope>
</reference>
<sequence>MGPRCGCIMKMRRLDGNPLFLKDRQRTGYLELLVHGRTVITLLPSGSHCSLKCNKNVLEFYVRLSNRPTNEAHPPMNFLYQVEGQRYKHPSLARCGSGAADAFDINRMTI</sequence>
<proteinExistence type="predicted"/>
<comment type="caution">
    <text evidence="1">The sequence shown here is derived from an EMBL/GenBank/DDBJ whole genome shotgun (WGS) entry which is preliminary data.</text>
</comment>
<keyword evidence="2" id="KW-1185">Reference proteome</keyword>
<accession>A0A4C1X5Q4</accession>
<name>A0A4C1X5Q4_EUMVA</name>
<dbReference type="AlphaFoldDB" id="A0A4C1X5Q4"/>